<dbReference type="GO" id="GO:2001059">
    <property type="term" value="P:D-tagatose 6-phosphate catabolic process"/>
    <property type="evidence" value="ECO:0007669"/>
    <property type="project" value="UniProtKB-UniPathway"/>
</dbReference>
<dbReference type="Gene3D" id="3.40.1190.20">
    <property type="match status" value="1"/>
</dbReference>
<accession>A0A178T4E0</accession>
<name>A0A178T4E0_9BACL</name>
<evidence type="ECO:0000256" key="3">
    <source>
        <dbReference type="ARBA" id="ARBA00022741"/>
    </source>
</evidence>
<comment type="similarity">
    <text evidence="1">Belongs to the carbohydrate kinase pfkB family.</text>
</comment>
<dbReference type="GO" id="GO:0009024">
    <property type="term" value="F:tagatose-6-phosphate kinase activity"/>
    <property type="evidence" value="ECO:0007669"/>
    <property type="project" value="UniProtKB-EC"/>
</dbReference>
<organism evidence="10 11">
    <name type="scientific">Anoxybacillus flavithermus</name>
    <dbReference type="NCBI Taxonomy" id="33934"/>
    <lineage>
        <taxon>Bacteria</taxon>
        <taxon>Bacillati</taxon>
        <taxon>Bacillota</taxon>
        <taxon>Bacilli</taxon>
        <taxon>Bacillales</taxon>
        <taxon>Anoxybacillaceae</taxon>
        <taxon>Anoxybacillus</taxon>
    </lineage>
</organism>
<keyword evidence="4 8" id="KW-0418">Kinase</keyword>
<dbReference type="SUPFAM" id="SSF53613">
    <property type="entry name" value="Ribokinase-like"/>
    <property type="match status" value="1"/>
</dbReference>
<gene>
    <name evidence="10" type="ORF">TAF16_2583</name>
</gene>
<dbReference type="GO" id="GO:0008662">
    <property type="term" value="F:1-phosphofructokinase activity"/>
    <property type="evidence" value="ECO:0007669"/>
    <property type="project" value="UniProtKB-UniRule"/>
</dbReference>
<dbReference type="UniPathway" id="UPA00704">
    <property type="reaction ID" value="UER00715"/>
</dbReference>
<comment type="caution">
    <text evidence="10">The sequence shown here is derived from an EMBL/GenBank/DDBJ whole genome shotgun (WGS) entry which is preliminary data.</text>
</comment>
<dbReference type="EC" id="2.7.1.144" evidence="7"/>
<dbReference type="InterPro" id="IPR022463">
    <property type="entry name" value="1-PFruKinase"/>
</dbReference>
<dbReference type="InterPro" id="IPR029056">
    <property type="entry name" value="Ribokinase-like"/>
</dbReference>
<dbReference type="InterPro" id="IPR002173">
    <property type="entry name" value="Carboh/pur_kinase_PfkB_CS"/>
</dbReference>
<comment type="similarity">
    <text evidence="7">Belongs to the carbohydrate kinase PfkB family. LacC subfamily.</text>
</comment>
<keyword evidence="3 7" id="KW-0547">Nucleotide-binding</keyword>
<evidence type="ECO:0000256" key="1">
    <source>
        <dbReference type="ARBA" id="ARBA00005380"/>
    </source>
</evidence>
<dbReference type="PATRIC" id="fig|33934.7.peg.3031"/>
<dbReference type="NCBIfam" id="TIGR03168">
    <property type="entry name" value="1-PFK"/>
    <property type="match status" value="1"/>
</dbReference>
<evidence type="ECO:0000256" key="7">
    <source>
        <dbReference type="PIRNR" id="PIRNR000535"/>
    </source>
</evidence>
<dbReference type="InterPro" id="IPR011611">
    <property type="entry name" value="PfkB_dom"/>
</dbReference>
<evidence type="ECO:0000313" key="10">
    <source>
        <dbReference type="EMBL" id="OAO76448.1"/>
    </source>
</evidence>
<dbReference type="CDD" id="cd01164">
    <property type="entry name" value="FruK_PfkB_like"/>
    <property type="match status" value="1"/>
</dbReference>
<dbReference type="PROSITE" id="PS00584">
    <property type="entry name" value="PFKB_KINASES_2"/>
    <property type="match status" value="1"/>
</dbReference>
<evidence type="ECO:0000256" key="4">
    <source>
        <dbReference type="ARBA" id="ARBA00022777"/>
    </source>
</evidence>
<keyword evidence="2 7" id="KW-0808">Transferase</keyword>
<feature type="domain" description="Carbohydrate kinase PfkB" evidence="9">
    <location>
        <begin position="8"/>
        <end position="284"/>
    </location>
</feature>
<keyword evidence="5 7" id="KW-0067">ATP-binding</keyword>
<dbReference type="GO" id="GO:0016052">
    <property type="term" value="P:carbohydrate catabolic process"/>
    <property type="evidence" value="ECO:0007669"/>
    <property type="project" value="UniProtKB-ARBA"/>
</dbReference>
<comment type="pathway">
    <text evidence="7">Carbohydrate metabolism; D-tagatose 6-phosphate degradation; D-glyceraldehyde 3-phosphate and glycerone phosphate from D-tagatose 6-phosphate: step 1/2.</text>
</comment>
<dbReference type="PANTHER" id="PTHR46566">
    <property type="entry name" value="1-PHOSPHOFRUCTOKINASE-RELATED"/>
    <property type="match status" value="1"/>
</dbReference>
<dbReference type="PIRSF" id="PIRSF000535">
    <property type="entry name" value="1PFK/6PFK/LacC"/>
    <property type="match status" value="1"/>
</dbReference>
<dbReference type="EMBL" id="LUCQ01000161">
    <property type="protein sequence ID" value="OAO76448.1"/>
    <property type="molecule type" value="Genomic_DNA"/>
</dbReference>
<dbReference type="GO" id="GO:0005829">
    <property type="term" value="C:cytosol"/>
    <property type="evidence" value="ECO:0007669"/>
    <property type="project" value="TreeGrafter"/>
</dbReference>
<evidence type="ECO:0000313" key="11">
    <source>
        <dbReference type="Proteomes" id="UP000078336"/>
    </source>
</evidence>
<dbReference type="FunFam" id="3.40.1190.20:FF:000001">
    <property type="entry name" value="Phosphofructokinase"/>
    <property type="match status" value="1"/>
</dbReference>
<evidence type="ECO:0000256" key="6">
    <source>
        <dbReference type="ARBA" id="ARBA00047745"/>
    </source>
</evidence>
<dbReference type="AlphaFoldDB" id="A0A178T4E0"/>
<keyword evidence="11" id="KW-1185">Reference proteome</keyword>
<dbReference type="PANTHER" id="PTHR46566:SF1">
    <property type="entry name" value="1-PHOSPHOFRUCTOKINASE"/>
    <property type="match status" value="1"/>
</dbReference>
<comment type="function">
    <text evidence="8">Catalyzes the ATP-dependent phosphorylation of fructose-l-phosphate to fructose-l,6-bisphosphate.</text>
</comment>
<dbReference type="Pfam" id="PF00294">
    <property type="entry name" value="PfkB"/>
    <property type="match status" value="1"/>
</dbReference>
<sequence length="308" mass="33639">MMIYTCTLNPSVDYVVEAQQIELGKLNRATKTSYFPGGKGINVSRVLKRLHIHNIALGFIGGFTGQFIADELKREHILTDFITVPGQTRLNIKLKGERETEINGEGPVISDKHKEALIDKIKQIKKGDILVLAGSLPPSIDDTFYVMMMEEAKKRKVAVVVDTSGSALKQAIAYEPFLLKPNQMELGELFGVSIHSRHQIIEYGKKLIDNGVQHVIVSLAGDGAILFHKDVILIAQAPKGMVKNSVGAGDSMVAGFLAAYVNEAPLEEAFRYSVAAGSATAFSEDLCTEDGVHRLLSEVTITRMEDAV</sequence>
<proteinExistence type="inferred from homology"/>
<dbReference type="GO" id="GO:0005988">
    <property type="term" value="P:lactose metabolic process"/>
    <property type="evidence" value="ECO:0007669"/>
    <property type="project" value="UniProtKB-KW"/>
</dbReference>
<dbReference type="InterPro" id="IPR017583">
    <property type="entry name" value="Tagatose/fructose_Pkinase"/>
</dbReference>
<dbReference type="NCBIfam" id="TIGR03828">
    <property type="entry name" value="pfkB"/>
    <property type="match status" value="1"/>
</dbReference>
<comment type="catalytic activity">
    <reaction evidence="7">
        <text>D-tagatofuranose 6-phosphate + ATP = D-tagatofuranose 1,6-bisphosphate + ADP + H(+)</text>
        <dbReference type="Rhea" id="RHEA:12420"/>
        <dbReference type="ChEBI" id="CHEBI:15378"/>
        <dbReference type="ChEBI" id="CHEBI:30616"/>
        <dbReference type="ChEBI" id="CHEBI:58694"/>
        <dbReference type="ChEBI" id="CHEBI:58695"/>
        <dbReference type="ChEBI" id="CHEBI:456216"/>
        <dbReference type="EC" id="2.7.1.144"/>
    </reaction>
</comment>
<evidence type="ECO:0000256" key="5">
    <source>
        <dbReference type="ARBA" id="ARBA00022840"/>
    </source>
</evidence>
<keyword evidence="7" id="KW-0423">Lactose metabolism</keyword>
<protein>
    <recommendedName>
        <fullName evidence="7">Tagatose-6-phosphate kinase</fullName>
        <ecNumber evidence="7">2.7.1.144</ecNumber>
    </recommendedName>
</protein>
<evidence type="ECO:0000259" key="9">
    <source>
        <dbReference type="Pfam" id="PF00294"/>
    </source>
</evidence>
<evidence type="ECO:0000256" key="2">
    <source>
        <dbReference type="ARBA" id="ARBA00022679"/>
    </source>
</evidence>
<evidence type="ECO:0000256" key="8">
    <source>
        <dbReference type="RuleBase" id="RU369061"/>
    </source>
</evidence>
<dbReference type="Proteomes" id="UP000078336">
    <property type="component" value="Unassembled WGS sequence"/>
</dbReference>
<dbReference type="GO" id="GO:0044281">
    <property type="term" value="P:small molecule metabolic process"/>
    <property type="evidence" value="ECO:0007669"/>
    <property type="project" value="UniProtKB-ARBA"/>
</dbReference>
<comment type="catalytic activity">
    <reaction evidence="6 8">
        <text>beta-D-fructose 1-phosphate + ATP = beta-D-fructose 1,6-bisphosphate + ADP + H(+)</text>
        <dbReference type="Rhea" id="RHEA:14213"/>
        <dbReference type="ChEBI" id="CHEBI:15378"/>
        <dbReference type="ChEBI" id="CHEBI:30616"/>
        <dbReference type="ChEBI" id="CHEBI:32966"/>
        <dbReference type="ChEBI" id="CHEBI:138881"/>
        <dbReference type="ChEBI" id="CHEBI:456216"/>
        <dbReference type="EC" id="2.7.1.56"/>
    </reaction>
</comment>
<reference evidence="10 11" key="1">
    <citation type="submission" date="2016-03" db="EMBL/GenBank/DDBJ databases">
        <title>Spore heat resistance.</title>
        <authorList>
            <person name="Boekhorst J."/>
            <person name="Berendsen E.M."/>
            <person name="Wells-Bennik M.H."/>
            <person name="Kuipers O.P."/>
        </authorList>
    </citation>
    <scope>NUCLEOTIDE SEQUENCE [LARGE SCALE GENOMIC DNA]</scope>
    <source>
        <strain evidence="10 11">AF16</strain>
    </source>
</reference>
<dbReference type="GO" id="GO:0005524">
    <property type="term" value="F:ATP binding"/>
    <property type="evidence" value="ECO:0007669"/>
    <property type="project" value="UniProtKB-UniRule"/>
</dbReference>